<name>A0ABX0FF35_9BURK</name>
<proteinExistence type="predicted"/>
<reference evidence="3" key="2">
    <citation type="submission" date="2023-07" db="EMBL/GenBank/DDBJ databases">
        <title>Duganella aceri sp. nov., isolated from tree sap.</title>
        <authorList>
            <person name="Kim I.S."/>
        </authorList>
    </citation>
    <scope>NUCLEOTIDE SEQUENCE [LARGE SCALE GENOMIC DNA]</scope>
    <source>
        <strain evidence="3">SAP-35</strain>
    </source>
</reference>
<dbReference type="Proteomes" id="UP000666369">
    <property type="component" value="Unassembled WGS sequence"/>
</dbReference>
<feature type="transmembrane region" description="Helical" evidence="1">
    <location>
        <begin position="123"/>
        <end position="148"/>
    </location>
</feature>
<evidence type="ECO:0000313" key="3">
    <source>
        <dbReference type="Proteomes" id="UP000666369"/>
    </source>
</evidence>
<keyword evidence="1" id="KW-0812">Transmembrane</keyword>
<reference evidence="2 3" key="1">
    <citation type="submission" date="2020-01" db="EMBL/GenBank/DDBJ databases">
        <authorList>
            <person name="Lee S.D."/>
        </authorList>
    </citation>
    <scope>NUCLEOTIDE SEQUENCE [LARGE SCALE GENOMIC DNA]</scope>
    <source>
        <strain evidence="2 3">SAP-35</strain>
    </source>
</reference>
<accession>A0ABX0FF35</accession>
<evidence type="ECO:0000313" key="2">
    <source>
        <dbReference type="EMBL" id="NGZ83144.1"/>
    </source>
</evidence>
<gene>
    <name evidence="2" type="ORF">GW587_02560</name>
</gene>
<sequence>MTDHDRSAQSELFDTLHDKLDAHKTEVERFHQDVGNFSRQVAGCDKLLRLANTSLTQIDAKIAEAARIEARAGSIAGAVGQEAGRAAAQAAAAAVDELTHTVAALSAEADQVRRALNRSMGRTGLWLGGYIAFTLTMCVLTALAAYGLARRGAVTPEIAHYAELGRAHQSLLNKAGERELKTINAILARPDKQK</sequence>
<keyword evidence="1" id="KW-0472">Membrane</keyword>
<keyword evidence="1" id="KW-1133">Transmembrane helix</keyword>
<evidence type="ECO:0008006" key="4">
    <source>
        <dbReference type="Google" id="ProtNLM"/>
    </source>
</evidence>
<dbReference type="RefSeq" id="WP_166098148.1">
    <property type="nucleotide sequence ID" value="NZ_JAADJT010000001.1"/>
</dbReference>
<organism evidence="2 3">
    <name type="scientific">Duganella aceris</name>
    <dbReference type="NCBI Taxonomy" id="2703883"/>
    <lineage>
        <taxon>Bacteria</taxon>
        <taxon>Pseudomonadati</taxon>
        <taxon>Pseudomonadota</taxon>
        <taxon>Betaproteobacteria</taxon>
        <taxon>Burkholderiales</taxon>
        <taxon>Oxalobacteraceae</taxon>
        <taxon>Telluria group</taxon>
        <taxon>Duganella</taxon>
    </lineage>
</organism>
<dbReference type="EMBL" id="JAADJT010000001">
    <property type="protein sequence ID" value="NGZ83144.1"/>
    <property type="molecule type" value="Genomic_DNA"/>
</dbReference>
<comment type="caution">
    <text evidence="2">The sequence shown here is derived from an EMBL/GenBank/DDBJ whole genome shotgun (WGS) entry which is preliminary data.</text>
</comment>
<keyword evidence="3" id="KW-1185">Reference proteome</keyword>
<protein>
    <recommendedName>
        <fullName evidence="4">Mobilization protein MobX</fullName>
    </recommendedName>
</protein>
<evidence type="ECO:0000256" key="1">
    <source>
        <dbReference type="SAM" id="Phobius"/>
    </source>
</evidence>